<sequence length="99" mass="11017">MGLAGPARYLPARLSDILVWPSLGWEIGDVWNGMGRERRERRECKDGLEDGGDTCETSLICVMLWMGMLLGFFEDLQLAMAIGNFVRGGEKARPGREIA</sequence>
<protein>
    <submittedName>
        <fullName evidence="1">Uncharacterized protein</fullName>
    </submittedName>
</protein>
<proteinExistence type="predicted"/>
<name>A0A2J6QTK8_HYAVF</name>
<organism evidence="1 2">
    <name type="scientific">Hyaloscypha variabilis (strain UAMH 11265 / GT02V1 / F)</name>
    <name type="common">Meliniomyces variabilis</name>
    <dbReference type="NCBI Taxonomy" id="1149755"/>
    <lineage>
        <taxon>Eukaryota</taxon>
        <taxon>Fungi</taxon>
        <taxon>Dikarya</taxon>
        <taxon>Ascomycota</taxon>
        <taxon>Pezizomycotina</taxon>
        <taxon>Leotiomycetes</taxon>
        <taxon>Helotiales</taxon>
        <taxon>Hyaloscyphaceae</taxon>
        <taxon>Hyaloscypha</taxon>
        <taxon>Hyaloscypha variabilis</taxon>
    </lineage>
</organism>
<dbReference type="AlphaFoldDB" id="A0A2J6QTK8"/>
<keyword evidence="2" id="KW-1185">Reference proteome</keyword>
<gene>
    <name evidence="1" type="ORF">L207DRAFT_520890</name>
</gene>
<dbReference type="EMBL" id="KZ613973">
    <property type="protein sequence ID" value="PMD29606.1"/>
    <property type="molecule type" value="Genomic_DNA"/>
</dbReference>
<evidence type="ECO:0000313" key="2">
    <source>
        <dbReference type="Proteomes" id="UP000235786"/>
    </source>
</evidence>
<evidence type="ECO:0000313" key="1">
    <source>
        <dbReference type="EMBL" id="PMD29606.1"/>
    </source>
</evidence>
<accession>A0A2J6QTK8</accession>
<dbReference type="Proteomes" id="UP000235786">
    <property type="component" value="Unassembled WGS sequence"/>
</dbReference>
<reference evidence="1 2" key="1">
    <citation type="submission" date="2016-04" db="EMBL/GenBank/DDBJ databases">
        <title>A degradative enzymes factory behind the ericoid mycorrhizal symbiosis.</title>
        <authorList>
            <consortium name="DOE Joint Genome Institute"/>
            <person name="Martino E."/>
            <person name="Morin E."/>
            <person name="Grelet G."/>
            <person name="Kuo A."/>
            <person name="Kohler A."/>
            <person name="Daghino S."/>
            <person name="Barry K."/>
            <person name="Choi C."/>
            <person name="Cichocki N."/>
            <person name="Clum A."/>
            <person name="Copeland A."/>
            <person name="Hainaut M."/>
            <person name="Haridas S."/>
            <person name="Labutti K."/>
            <person name="Lindquist E."/>
            <person name="Lipzen A."/>
            <person name="Khouja H.-R."/>
            <person name="Murat C."/>
            <person name="Ohm R."/>
            <person name="Olson A."/>
            <person name="Spatafora J."/>
            <person name="Veneault-Fourrey C."/>
            <person name="Henrissat B."/>
            <person name="Grigoriev I."/>
            <person name="Martin F."/>
            <person name="Perotto S."/>
        </authorList>
    </citation>
    <scope>NUCLEOTIDE SEQUENCE [LARGE SCALE GENOMIC DNA]</scope>
    <source>
        <strain evidence="1 2">F</strain>
    </source>
</reference>